<dbReference type="GO" id="GO:0031468">
    <property type="term" value="P:nuclear membrane reassembly"/>
    <property type="evidence" value="ECO:0007669"/>
    <property type="project" value="TreeGrafter"/>
</dbReference>
<evidence type="ECO:0000313" key="5">
    <source>
        <dbReference type="Proteomes" id="UP000030854"/>
    </source>
</evidence>
<dbReference type="AlphaFoldDB" id="A0A0B1P2D7"/>
<dbReference type="GO" id="GO:0061025">
    <property type="term" value="P:membrane fusion"/>
    <property type="evidence" value="ECO:0007669"/>
    <property type="project" value="TreeGrafter"/>
</dbReference>
<sequence length="406" mass="44405">MEEPNHEALIQQFNELTGAAPAEALQYLTANRWDLSSAAAEYFTSQDEKEMEETKTEDKNSNDDRPYTGPRTLDGRPAAESAAKFDLNSRASAPPKKKSGIATLDSLNQEQNLSDNFDDSDDEDFKGGKEPRDLFAGGEKSGLAVQDPTENYNYPKKLARDILKMAKANAARLGGEPSATPPSKFRGNGQTLGGDDTPSRTVPNPEQKSPELGLAKTKTLHLWNDGFSIEEGPLRRFDDPQNAADLQMIRQGRAPVHLMGVRHNQPIDVQLIKHDENYKAPPKKYVPFSGTANRLGSPVPGSSANSSTPTPTSIEASTPEVELDPSQPVITLRIQLANGTRLPVRFNPTHTVGHIYSFIERAIPGSDSRPWVLATTFPNKNHTEKTLTLGEVPEFKKGGTAIQKVI</sequence>
<name>A0A0B1P2D7_UNCNE</name>
<dbReference type="GO" id="GO:0043130">
    <property type="term" value="F:ubiquitin binding"/>
    <property type="evidence" value="ECO:0007669"/>
    <property type="project" value="TreeGrafter"/>
</dbReference>
<dbReference type="GO" id="GO:0000045">
    <property type="term" value="P:autophagosome assembly"/>
    <property type="evidence" value="ECO:0007669"/>
    <property type="project" value="TreeGrafter"/>
</dbReference>
<feature type="compositionally biased region" description="Low complexity" evidence="1">
    <location>
        <begin position="300"/>
        <end position="313"/>
    </location>
</feature>
<dbReference type="Pfam" id="PF14555">
    <property type="entry name" value="UBA_4"/>
    <property type="match status" value="1"/>
</dbReference>
<dbReference type="FunFam" id="3.30.420.210:FF:000002">
    <property type="entry name" value="UBX domain-containing protein 1"/>
    <property type="match status" value="1"/>
</dbReference>
<evidence type="ECO:0000313" key="4">
    <source>
        <dbReference type="EMBL" id="KHJ32827.1"/>
    </source>
</evidence>
<dbReference type="SUPFAM" id="SSF54236">
    <property type="entry name" value="Ubiquitin-like"/>
    <property type="match status" value="1"/>
</dbReference>
<dbReference type="SMART" id="SM00553">
    <property type="entry name" value="SEP"/>
    <property type="match status" value="1"/>
</dbReference>
<proteinExistence type="predicted"/>
<dbReference type="GO" id="GO:0005829">
    <property type="term" value="C:cytosol"/>
    <property type="evidence" value="ECO:0007669"/>
    <property type="project" value="TreeGrafter"/>
</dbReference>
<dbReference type="InterPro" id="IPR001012">
    <property type="entry name" value="UBX_dom"/>
</dbReference>
<dbReference type="SMART" id="SM00166">
    <property type="entry name" value="UBX"/>
    <property type="match status" value="1"/>
</dbReference>
<dbReference type="InterPro" id="IPR036241">
    <property type="entry name" value="NSFL1C_SEP_dom_sf"/>
</dbReference>
<dbReference type="SUPFAM" id="SSF46934">
    <property type="entry name" value="UBA-like"/>
    <property type="match status" value="1"/>
</dbReference>
<dbReference type="InterPro" id="IPR009060">
    <property type="entry name" value="UBA-like_sf"/>
</dbReference>
<dbReference type="GO" id="GO:0007030">
    <property type="term" value="P:Golgi organization"/>
    <property type="evidence" value="ECO:0007669"/>
    <property type="project" value="TreeGrafter"/>
</dbReference>
<dbReference type="Gene3D" id="3.10.20.90">
    <property type="entry name" value="Phosphatidylinositol 3-kinase Catalytic Subunit, Chain A, domain 1"/>
    <property type="match status" value="1"/>
</dbReference>
<dbReference type="InterPro" id="IPR012989">
    <property type="entry name" value="SEP_domain"/>
</dbReference>
<dbReference type="PANTHER" id="PTHR23333:SF20">
    <property type="entry name" value="NSFL1 COFACTOR P47"/>
    <property type="match status" value="1"/>
</dbReference>
<feature type="region of interest" description="Disordered" evidence="1">
    <location>
        <begin position="43"/>
        <end position="153"/>
    </location>
</feature>
<dbReference type="GO" id="GO:0043161">
    <property type="term" value="P:proteasome-mediated ubiquitin-dependent protein catabolic process"/>
    <property type="evidence" value="ECO:0007669"/>
    <property type="project" value="TreeGrafter"/>
</dbReference>
<dbReference type="InterPro" id="IPR029071">
    <property type="entry name" value="Ubiquitin-like_domsf"/>
</dbReference>
<dbReference type="CDD" id="cd14273">
    <property type="entry name" value="UBA_TAP-C_like"/>
    <property type="match status" value="1"/>
</dbReference>
<dbReference type="GO" id="GO:0005634">
    <property type="term" value="C:nucleus"/>
    <property type="evidence" value="ECO:0007669"/>
    <property type="project" value="TreeGrafter"/>
</dbReference>
<evidence type="ECO:0000256" key="1">
    <source>
        <dbReference type="SAM" id="MobiDB-lite"/>
    </source>
</evidence>
<accession>A0A0B1P2D7</accession>
<feature type="domain" description="SEP" evidence="3">
    <location>
        <begin position="215"/>
        <end position="279"/>
    </location>
</feature>
<dbReference type="CDD" id="cd01770">
    <property type="entry name" value="UBX_UBXN2"/>
    <property type="match status" value="1"/>
</dbReference>
<dbReference type="PROSITE" id="PS50033">
    <property type="entry name" value="UBX"/>
    <property type="match status" value="1"/>
</dbReference>
<dbReference type="HOGENOM" id="CLU_029402_4_1_1"/>
<dbReference type="PANTHER" id="PTHR23333">
    <property type="entry name" value="UBX DOMAIN CONTAINING PROTEIN"/>
    <property type="match status" value="1"/>
</dbReference>
<feature type="compositionally biased region" description="Basic and acidic residues" evidence="1">
    <location>
        <begin position="46"/>
        <end position="66"/>
    </location>
</feature>
<evidence type="ECO:0000259" key="2">
    <source>
        <dbReference type="PROSITE" id="PS50033"/>
    </source>
</evidence>
<dbReference type="Pfam" id="PF08059">
    <property type="entry name" value="SEP"/>
    <property type="match status" value="1"/>
</dbReference>
<feature type="region of interest" description="Disordered" evidence="1">
    <location>
        <begin position="290"/>
        <end position="322"/>
    </location>
</feature>
<evidence type="ECO:0000259" key="3">
    <source>
        <dbReference type="PROSITE" id="PS51399"/>
    </source>
</evidence>
<dbReference type="EMBL" id="JNVN01001795">
    <property type="protein sequence ID" value="KHJ32827.1"/>
    <property type="molecule type" value="Genomic_DNA"/>
</dbReference>
<reference evidence="4 5" key="1">
    <citation type="journal article" date="2014" name="BMC Genomics">
        <title>Adaptive genomic structural variation in the grape powdery mildew pathogen, Erysiphe necator.</title>
        <authorList>
            <person name="Jones L."/>
            <person name="Riaz S."/>
            <person name="Morales-Cruz A."/>
            <person name="Amrine K.C."/>
            <person name="McGuire B."/>
            <person name="Gubler W.D."/>
            <person name="Walker M.A."/>
            <person name="Cantu D."/>
        </authorList>
    </citation>
    <scope>NUCLEOTIDE SEQUENCE [LARGE SCALE GENOMIC DNA]</scope>
    <source>
        <strain evidence="5">c</strain>
    </source>
</reference>
<dbReference type="OMA" id="NKDHTDK"/>
<protein>
    <submittedName>
        <fullName evidence="4">Putative ubx domain-containing protein</fullName>
    </submittedName>
</protein>
<dbReference type="STRING" id="52586.A0A0B1P2D7"/>
<keyword evidence="5" id="KW-1185">Reference proteome</keyword>
<dbReference type="SUPFAM" id="SSF102848">
    <property type="entry name" value="NSFL1 (p97 ATPase) cofactor p47, SEP domain"/>
    <property type="match status" value="1"/>
</dbReference>
<dbReference type="Proteomes" id="UP000030854">
    <property type="component" value="Unassembled WGS sequence"/>
</dbReference>
<gene>
    <name evidence="4" type="ORF">EV44_g2599</name>
</gene>
<dbReference type="Gene3D" id="3.30.420.210">
    <property type="entry name" value="SEP domain"/>
    <property type="match status" value="1"/>
</dbReference>
<dbReference type="Pfam" id="PF00789">
    <property type="entry name" value="UBX"/>
    <property type="match status" value="1"/>
</dbReference>
<feature type="domain" description="UBX" evidence="2">
    <location>
        <begin position="325"/>
        <end position="406"/>
    </location>
</feature>
<dbReference type="PROSITE" id="PS51399">
    <property type="entry name" value="SEP"/>
    <property type="match status" value="1"/>
</dbReference>
<dbReference type="Gene3D" id="1.10.8.10">
    <property type="entry name" value="DNA helicase RuvA subunit, C-terminal domain"/>
    <property type="match status" value="1"/>
</dbReference>
<comment type="caution">
    <text evidence="4">The sequence shown here is derived from an EMBL/GenBank/DDBJ whole genome shotgun (WGS) entry which is preliminary data.</text>
</comment>
<feature type="region of interest" description="Disordered" evidence="1">
    <location>
        <begin position="170"/>
        <end position="213"/>
    </location>
</feature>
<organism evidence="4 5">
    <name type="scientific">Uncinula necator</name>
    <name type="common">Grape powdery mildew</name>
    <dbReference type="NCBI Taxonomy" id="52586"/>
    <lineage>
        <taxon>Eukaryota</taxon>
        <taxon>Fungi</taxon>
        <taxon>Dikarya</taxon>
        <taxon>Ascomycota</taxon>
        <taxon>Pezizomycotina</taxon>
        <taxon>Leotiomycetes</taxon>
        <taxon>Erysiphales</taxon>
        <taxon>Erysiphaceae</taxon>
        <taxon>Erysiphe</taxon>
    </lineage>
</organism>